<sequence length="319" mass="34560">MLGATIIEETLHRCEANPTIDLVTLKIFQEHRTHNELSFVFGDGHYKLGGATGPEYESGAAHDPHCVLIKPHPNSYSFADTPSRRTESTLSVYTDKIHTITQRGFSLSWDHKATVVLAIVATFPGTSRADWFFAARDPQAVELLASVACGNLGSALPCIIDMANGDQFLIVRPGTFAYRARPGFISPIGFAPSLHPSRSPNATFATEFFHHPFFSSFSSSPLPIAPQLASPAESSDTNDSKLESKKSAARTVAPAHAAKIAAPQKRGRKSQPTPVTFCDFSGCLKPSGEKPQLNPRHVSTPQHSNRVSICGWSPGVSRR</sequence>
<dbReference type="Proteomes" id="UP000076532">
    <property type="component" value="Unassembled WGS sequence"/>
</dbReference>
<feature type="region of interest" description="Disordered" evidence="1">
    <location>
        <begin position="227"/>
        <end position="273"/>
    </location>
</feature>
<protein>
    <submittedName>
        <fullName evidence="2">Uncharacterized protein</fullName>
    </submittedName>
</protein>
<reference evidence="2 3" key="1">
    <citation type="journal article" date="2016" name="Mol. Biol. Evol.">
        <title>Comparative Genomics of Early-Diverging Mushroom-Forming Fungi Provides Insights into the Origins of Lignocellulose Decay Capabilities.</title>
        <authorList>
            <person name="Nagy L.G."/>
            <person name="Riley R."/>
            <person name="Tritt A."/>
            <person name="Adam C."/>
            <person name="Daum C."/>
            <person name="Floudas D."/>
            <person name="Sun H."/>
            <person name="Yadav J.S."/>
            <person name="Pangilinan J."/>
            <person name="Larsson K.H."/>
            <person name="Matsuura K."/>
            <person name="Barry K."/>
            <person name="Labutti K."/>
            <person name="Kuo R."/>
            <person name="Ohm R.A."/>
            <person name="Bhattacharya S.S."/>
            <person name="Shirouzu T."/>
            <person name="Yoshinaga Y."/>
            <person name="Martin F.M."/>
            <person name="Grigoriev I.V."/>
            <person name="Hibbett D.S."/>
        </authorList>
    </citation>
    <scope>NUCLEOTIDE SEQUENCE [LARGE SCALE GENOMIC DNA]</scope>
    <source>
        <strain evidence="2 3">CBS 109695</strain>
    </source>
</reference>
<dbReference type="AlphaFoldDB" id="A0A166K5A5"/>
<evidence type="ECO:0000256" key="1">
    <source>
        <dbReference type="SAM" id="MobiDB-lite"/>
    </source>
</evidence>
<organism evidence="2 3">
    <name type="scientific">Athelia psychrophila</name>
    <dbReference type="NCBI Taxonomy" id="1759441"/>
    <lineage>
        <taxon>Eukaryota</taxon>
        <taxon>Fungi</taxon>
        <taxon>Dikarya</taxon>
        <taxon>Basidiomycota</taxon>
        <taxon>Agaricomycotina</taxon>
        <taxon>Agaricomycetes</taxon>
        <taxon>Agaricomycetidae</taxon>
        <taxon>Atheliales</taxon>
        <taxon>Atheliaceae</taxon>
        <taxon>Athelia</taxon>
    </lineage>
</organism>
<keyword evidence="3" id="KW-1185">Reference proteome</keyword>
<gene>
    <name evidence="2" type="ORF">FIBSPDRAFT_1044082</name>
</gene>
<evidence type="ECO:0000313" key="2">
    <source>
        <dbReference type="EMBL" id="KZP21542.1"/>
    </source>
</evidence>
<feature type="compositionally biased region" description="Low complexity" evidence="1">
    <location>
        <begin position="253"/>
        <end position="262"/>
    </location>
</feature>
<dbReference type="EMBL" id="KV417546">
    <property type="protein sequence ID" value="KZP21542.1"/>
    <property type="molecule type" value="Genomic_DNA"/>
</dbReference>
<proteinExistence type="predicted"/>
<evidence type="ECO:0000313" key="3">
    <source>
        <dbReference type="Proteomes" id="UP000076532"/>
    </source>
</evidence>
<accession>A0A166K5A5</accession>
<name>A0A166K5A5_9AGAM</name>